<dbReference type="PANTHER" id="PTHR15746">
    <property type="entry name" value="RAB11-RELATED"/>
    <property type="match status" value="1"/>
</dbReference>
<feature type="compositionally biased region" description="Basic and acidic residues" evidence="3">
    <location>
        <begin position="414"/>
        <end position="424"/>
    </location>
</feature>
<dbReference type="AlphaFoldDB" id="A0A7L2F7P5"/>
<keyword evidence="6" id="KW-1185">Reference proteome</keyword>
<feature type="region of interest" description="Disordered" evidence="3">
    <location>
        <begin position="287"/>
        <end position="306"/>
    </location>
</feature>
<dbReference type="PROSITE" id="PS51511">
    <property type="entry name" value="FIP_RBD"/>
    <property type="match status" value="1"/>
</dbReference>
<feature type="domain" description="FIP-RBD" evidence="4">
    <location>
        <begin position="421"/>
        <end position="483"/>
    </location>
</feature>
<feature type="region of interest" description="Disordered" evidence="3">
    <location>
        <begin position="318"/>
        <end position="340"/>
    </location>
</feature>
<protein>
    <submittedName>
        <fullName evidence="5">RFIP5 protein</fullName>
    </submittedName>
</protein>
<name>A0A7L2F7P5_QUIME</name>
<reference evidence="5 6" key="1">
    <citation type="submission" date="2019-09" db="EMBL/GenBank/DDBJ databases">
        <title>Bird 10,000 Genomes (B10K) Project - Family phase.</title>
        <authorList>
            <person name="Zhang G."/>
        </authorList>
    </citation>
    <scope>NUCLEOTIDE SEQUENCE [LARGE SCALE GENOMIC DNA]</scope>
    <source>
        <strain evidence="5">B10K-DU-001-31</strain>
        <tissue evidence="5">Muscle</tissue>
    </source>
</reference>
<dbReference type="GO" id="GO:0030141">
    <property type="term" value="C:secretory granule"/>
    <property type="evidence" value="ECO:0007669"/>
    <property type="project" value="TreeGrafter"/>
</dbReference>
<feature type="region of interest" description="Disordered" evidence="3">
    <location>
        <begin position="1"/>
        <end position="269"/>
    </location>
</feature>
<feature type="non-terminal residue" evidence="5">
    <location>
        <position position="1"/>
    </location>
</feature>
<feature type="compositionally biased region" description="Polar residues" evidence="3">
    <location>
        <begin position="101"/>
        <end position="113"/>
    </location>
</feature>
<keyword evidence="1" id="KW-0813">Transport</keyword>
<dbReference type="GO" id="GO:0045055">
    <property type="term" value="P:regulated exocytosis"/>
    <property type="evidence" value="ECO:0007669"/>
    <property type="project" value="TreeGrafter"/>
</dbReference>
<feature type="compositionally biased region" description="Basic and acidic residues" evidence="3">
    <location>
        <begin position="213"/>
        <end position="239"/>
    </location>
</feature>
<dbReference type="FunFam" id="1.20.5.2440:FF:000004">
    <property type="entry name" value="rab11 family-interacting protein 5 isoform X2"/>
    <property type="match status" value="1"/>
</dbReference>
<keyword evidence="2" id="KW-0597">Phosphoprotein</keyword>
<gene>
    <name evidence="5" type="primary">Rab11fip5</name>
    <name evidence="5" type="ORF">QUIMEX_R14928</name>
</gene>
<dbReference type="InterPro" id="IPR037789">
    <property type="entry name" value="FIP_classI"/>
</dbReference>
<evidence type="ECO:0000256" key="2">
    <source>
        <dbReference type="ARBA" id="ARBA00022553"/>
    </source>
</evidence>
<proteinExistence type="predicted"/>
<dbReference type="InterPro" id="IPR037245">
    <property type="entry name" value="FIP-RBD_C_sf"/>
</dbReference>
<feature type="region of interest" description="Disordered" evidence="3">
    <location>
        <begin position="355"/>
        <end position="425"/>
    </location>
</feature>
<dbReference type="SUPFAM" id="SSF144270">
    <property type="entry name" value="Eferin C-derminal domain-like"/>
    <property type="match status" value="1"/>
</dbReference>
<organism evidence="5 6">
    <name type="scientific">Quiscalus mexicanus</name>
    <name type="common">Great-tailed grackle</name>
    <name type="synonym">Cassidix mexicanus</name>
    <dbReference type="NCBI Taxonomy" id="64278"/>
    <lineage>
        <taxon>Eukaryota</taxon>
        <taxon>Metazoa</taxon>
        <taxon>Chordata</taxon>
        <taxon>Craniata</taxon>
        <taxon>Vertebrata</taxon>
        <taxon>Euteleostomi</taxon>
        <taxon>Archelosauria</taxon>
        <taxon>Archosauria</taxon>
        <taxon>Dinosauria</taxon>
        <taxon>Saurischia</taxon>
        <taxon>Theropoda</taxon>
        <taxon>Coelurosauria</taxon>
        <taxon>Aves</taxon>
        <taxon>Neognathae</taxon>
        <taxon>Neoaves</taxon>
        <taxon>Telluraves</taxon>
        <taxon>Australaves</taxon>
        <taxon>Passeriformes</taxon>
        <taxon>Passeroidea</taxon>
        <taxon>Icteridae</taxon>
        <taxon>Quiscalus</taxon>
    </lineage>
</organism>
<dbReference type="EMBL" id="VWYF01013250">
    <property type="protein sequence ID" value="NXQ69630.1"/>
    <property type="molecule type" value="Genomic_DNA"/>
</dbReference>
<feature type="compositionally biased region" description="Polar residues" evidence="3">
    <location>
        <begin position="398"/>
        <end position="413"/>
    </location>
</feature>
<dbReference type="GO" id="GO:0031267">
    <property type="term" value="F:small GTPase binding"/>
    <property type="evidence" value="ECO:0007669"/>
    <property type="project" value="InterPro"/>
</dbReference>
<evidence type="ECO:0000313" key="6">
    <source>
        <dbReference type="Proteomes" id="UP000552319"/>
    </source>
</evidence>
<accession>A0A7L2F7P5</accession>
<feature type="compositionally biased region" description="Low complexity" evidence="3">
    <location>
        <begin position="1"/>
        <end position="13"/>
    </location>
</feature>
<evidence type="ECO:0000256" key="1">
    <source>
        <dbReference type="ARBA" id="ARBA00022448"/>
    </source>
</evidence>
<dbReference type="GO" id="GO:0045335">
    <property type="term" value="C:phagocytic vesicle"/>
    <property type="evidence" value="ECO:0007669"/>
    <property type="project" value="TreeGrafter"/>
</dbReference>
<comment type="caution">
    <text evidence="5">The sequence shown here is derived from an EMBL/GenBank/DDBJ whole genome shotgun (WGS) entry which is preliminary data.</text>
</comment>
<sequence>MELPRSRASSEPSVPEPPSLPAAGAAAAEAGREFAASEGARAAAVDSAAGLETGAGQLGAGDTSVDKHPSEMNETEVAEQFETCTSNFSLDGLDRSGAEESWSQPRLSPQGATDSAKWEMASKQELFPEELSISGLNPPSKLDLGQPTSWTALEEQEAAGHPHPQPQRSEHRQRPCQLELACQDGEGRAGEQPEPRAPPQETEQGRTPASEEPEGRWAESRIDFKKADFWKPERIERHTQGASAPRNPFTLVLSPNSPSNPFVERPPAPVPVQAVLPEKLEQGDFSFRSPQEEAPGHGLQPTNATPLHVSQPLAFSTPFPVAATNPEPCGRPRAPAGPGEASALLVLPRETRPAEKPLGQQTTSPHPVKPLSAVQEGSSERKQQHRASLSNGLERLKTVTTSSVQPLAPASQQDKSDPKVKDPGQLDQSAKYYHLTHDELIQLLLQKEGELSKKEEHIHELENYIDQLLVRIMEQSPTLLQIPLGGGQAP</sequence>
<dbReference type="Proteomes" id="UP000552319">
    <property type="component" value="Unassembled WGS sequence"/>
</dbReference>
<dbReference type="Gene3D" id="1.20.5.2440">
    <property type="match status" value="1"/>
</dbReference>
<evidence type="ECO:0000313" key="5">
    <source>
        <dbReference type="EMBL" id="NXQ69630.1"/>
    </source>
</evidence>
<dbReference type="Pfam" id="PF09457">
    <property type="entry name" value="RBD-FIP"/>
    <property type="match status" value="1"/>
</dbReference>
<dbReference type="GO" id="GO:0005739">
    <property type="term" value="C:mitochondrion"/>
    <property type="evidence" value="ECO:0007669"/>
    <property type="project" value="TreeGrafter"/>
</dbReference>
<dbReference type="PANTHER" id="PTHR15746:SF14">
    <property type="entry name" value="RAB11 FAMILY-INTERACTING PROTEIN 5"/>
    <property type="match status" value="1"/>
</dbReference>
<dbReference type="GO" id="GO:0055037">
    <property type="term" value="C:recycling endosome"/>
    <property type="evidence" value="ECO:0007669"/>
    <property type="project" value="TreeGrafter"/>
</dbReference>
<feature type="compositionally biased region" description="Low complexity" evidence="3">
    <location>
        <begin position="326"/>
        <end position="340"/>
    </location>
</feature>
<evidence type="ECO:0000259" key="4">
    <source>
        <dbReference type="PROSITE" id="PS51511"/>
    </source>
</evidence>
<feature type="compositionally biased region" description="Basic and acidic residues" evidence="3">
    <location>
        <begin position="185"/>
        <end position="194"/>
    </location>
</feature>
<feature type="compositionally biased region" description="Low complexity" evidence="3">
    <location>
        <begin position="21"/>
        <end position="50"/>
    </location>
</feature>
<evidence type="ECO:0000256" key="3">
    <source>
        <dbReference type="SAM" id="MobiDB-lite"/>
    </source>
</evidence>
<dbReference type="InterPro" id="IPR019018">
    <property type="entry name" value="Rab-bd_FIP-RBD"/>
</dbReference>
<feature type="non-terminal residue" evidence="5">
    <location>
        <position position="490"/>
    </location>
</feature>
<dbReference type="GO" id="GO:0005769">
    <property type="term" value="C:early endosome"/>
    <property type="evidence" value="ECO:0007669"/>
    <property type="project" value="TreeGrafter"/>
</dbReference>